<keyword evidence="4 14" id="KW-0645">Protease</keyword>
<gene>
    <name evidence="14" type="ORF">J2Z66_005126</name>
</gene>
<evidence type="ECO:0000256" key="1">
    <source>
        <dbReference type="ARBA" id="ARBA00001947"/>
    </source>
</evidence>
<keyword evidence="5 12" id="KW-0812">Transmembrane</keyword>
<evidence type="ECO:0000256" key="3">
    <source>
        <dbReference type="ARBA" id="ARBA00007931"/>
    </source>
</evidence>
<reference evidence="14 15" key="1">
    <citation type="submission" date="2021-03" db="EMBL/GenBank/DDBJ databases">
        <title>Genomic Encyclopedia of Type Strains, Phase IV (KMG-IV): sequencing the most valuable type-strain genomes for metagenomic binning, comparative biology and taxonomic classification.</title>
        <authorList>
            <person name="Goeker M."/>
        </authorList>
    </citation>
    <scope>NUCLEOTIDE SEQUENCE [LARGE SCALE GENOMIC DNA]</scope>
    <source>
        <strain evidence="14 15">DSM 26048</strain>
    </source>
</reference>
<evidence type="ECO:0000313" key="14">
    <source>
        <dbReference type="EMBL" id="MBP1993504.1"/>
    </source>
</evidence>
<accession>A0ABS4J0Z3</accession>
<feature type="transmembrane region" description="Helical" evidence="12">
    <location>
        <begin position="43"/>
        <end position="72"/>
    </location>
</feature>
<comment type="cofactor">
    <cofactor evidence="1">
        <name>Zn(2+)</name>
        <dbReference type="ChEBI" id="CHEBI:29105"/>
    </cofactor>
</comment>
<dbReference type="GO" id="GO:0006508">
    <property type="term" value="P:proteolysis"/>
    <property type="evidence" value="ECO:0007669"/>
    <property type="project" value="UniProtKB-KW"/>
</dbReference>
<dbReference type="GO" id="GO:0008233">
    <property type="term" value="F:peptidase activity"/>
    <property type="evidence" value="ECO:0007669"/>
    <property type="project" value="UniProtKB-KW"/>
</dbReference>
<evidence type="ECO:0000256" key="11">
    <source>
        <dbReference type="ARBA" id="ARBA00023136"/>
    </source>
</evidence>
<keyword evidence="9 12" id="KW-1133">Transmembrane helix</keyword>
<evidence type="ECO:0000256" key="9">
    <source>
        <dbReference type="ARBA" id="ARBA00022989"/>
    </source>
</evidence>
<evidence type="ECO:0000256" key="7">
    <source>
        <dbReference type="ARBA" id="ARBA00022801"/>
    </source>
</evidence>
<feature type="transmembrane region" description="Helical" evidence="12">
    <location>
        <begin position="114"/>
        <end position="134"/>
    </location>
</feature>
<evidence type="ECO:0000256" key="8">
    <source>
        <dbReference type="ARBA" id="ARBA00022833"/>
    </source>
</evidence>
<evidence type="ECO:0000256" key="6">
    <source>
        <dbReference type="ARBA" id="ARBA00022723"/>
    </source>
</evidence>
<keyword evidence="6" id="KW-0479">Metal-binding</keyword>
<protein>
    <submittedName>
        <fullName evidence="14">Zn-dependent protease</fullName>
    </submittedName>
</protein>
<keyword evidence="8" id="KW-0862">Zinc</keyword>
<sequence length="361" mass="40881">MDQRKTTNKRNPLWFLGALGIFLLTQAKLIIPLLKFGKVGGAVISMFVTIGAYALIAPWSFAIGLVVMILIHEMGHVAAAKYKKLPVSAPVFIPFLGALITMKRNPRDSVTEAFIAFGGPLIGTLGAVAAFYLGLSIDSRLMISIAYIGFLLNLINLLPIHPLDGGRISTAVTRWLWLLGLLGGLVVIIYLKSILFFIIWATFAWDMYKKFVKYRKREQILTTNARFELPAEHLLQQGFFIPGENHRRELTFTTYSDLKGETEGVQTIDMAWEALDFHQKVQVPRPILVKKVQVVKVEQLHKDNELYLGIQVQIDYTPYENDNYYEVPTATRWKYGSAYLALALFLGFMINEVHKVQLQWS</sequence>
<evidence type="ECO:0000256" key="10">
    <source>
        <dbReference type="ARBA" id="ARBA00023049"/>
    </source>
</evidence>
<dbReference type="RefSeq" id="WP_209975394.1">
    <property type="nucleotide sequence ID" value="NZ_JAGGLB010000019.1"/>
</dbReference>
<comment type="similarity">
    <text evidence="3">Belongs to the peptidase M50B family.</text>
</comment>
<dbReference type="PANTHER" id="PTHR39188">
    <property type="entry name" value="MEMBRANE-ASSOCIATED ZINC METALLOPROTEASE M50B"/>
    <property type="match status" value="1"/>
</dbReference>
<evidence type="ECO:0000313" key="15">
    <source>
        <dbReference type="Proteomes" id="UP001519287"/>
    </source>
</evidence>
<evidence type="ECO:0000256" key="12">
    <source>
        <dbReference type="SAM" id="Phobius"/>
    </source>
</evidence>
<dbReference type="EMBL" id="JAGGLB010000019">
    <property type="protein sequence ID" value="MBP1993504.1"/>
    <property type="molecule type" value="Genomic_DNA"/>
</dbReference>
<feature type="transmembrane region" description="Helical" evidence="12">
    <location>
        <begin position="175"/>
        <end position="208"/>
    </location>
</feature>
<dbReference type="Proteomes" id="UP001519287">
    <property type="component" value="Unassembled WGS sequence"/>
</dbReference>
<evidence type="ECO:0000259" key="13">
    <source>
        <dbReference type="Pfam" id="PF02163"/>
    </source>
</evidence>
<keyword evidence="11 12" id="KW-0472">Membrane</keyword>
<feature type="transmembrane region" description="Helical" evidence="12">
    <location>
        <begin position="12"/>
        <end position="31"/>
    </location>
</feature>
<dbReference type="CDD" id="cd06160">
    <property type="entry name" value="S2P-M50_like_2"/>
    <property type="match status" value="1"/>
</dbReference>
<name>A0ABS4J0Z3_9BACL</name>
<keyword evidence="15" id="KW-1185">Reference proteome</keyword>
<dbReference type="InterPro" id="IPR008915">
    <property type="entry name" value="Peptidase_M50"/>
</dbReference>
<feature type="domain" description="Peptidase M50" evidence="13">
    <location>
        <begin position="61"/>
        <end position="135"/>
    </location>
</feature>
<evidence type="ECO:0000256" key="4">
    <source>
        <dbReference type="ARBA" id="ARBA00022670"/>
    </source>
</evidence>
<organism evidence="14 15">
    <name type="scientific">Paenibacillus eucommiae</name>
    <dbReference type="NCBI Taxonomy" id="1355755"/>
    <lineage>
        <taxon>Bacteria</taxon>
        <taxon>Bacillati</taxon>
        <taxon>Bacillota</taxon>
        <taxon>Bacilli</taxon>
        <taxon>Bacillales</taxon>
        <taxon>Paenibacillaceae</taxon>
        <taxon>Paenibacillus</taxon>
    </lineage>
</organism>
<feature type="transmembrane region" description="Helical" evidence="12">
    <location>
        <begin position="84"/>
        <end position="102"/>
    </location>
</feature>
<evidence type="ECO:0000256" key="2">
    <source>
        <dbReference type="ARBA" id="ARBA00004141"/>
    </source>
</evidence>
<dbReference type="PANTHER" id="PTHR39188:SF3">
    <property type="entry name" value="STAGE IV SPORULATION PROTEIN FB"/>
    <property type="match status" value="1"/>
</dbReference>
<comment type="subcellular location">
    <subcellularLocation>
        <location evidence="2">Membrane</location>
        <topology evidence="2">Multi-pass membrane protein</topology>
    </subcellularLocation>
</comment>
<feature type="transmembrane region" description="Helical" evidence="12">
    <location>
        <begin position="141"/>
        <end position="163"/>
    </location>
</feature>
<dbReference type="Pfam" id="PF02163">
    <property type="entry name" value="Peptidase_M50"/>
    <property type="match status" value="1"/>
</dbReference>
<keyword evidence="7" id="KW-0378">Hydrolase</keyword>
<keyword evidence="10" id="KW-0482">Metalloprotease</keyword>
<proteinExistence type="inferred from homology"/>
<evidence type="ECO:0000256" key="5">
    <source>
        <dbReference type="ARBA" id="ARBA00022692"/>
    </source>
</evidence>
<comment type="caution">
    <text evidence="14">The sequence shown here is derived from an EMBL/GenBank/DDBJ whole genome shotgun (WGS) entry which is preliminary data.</text>
</comment>